<dbReference type="Gene3D" id="1.20.1070.10">
    <property type="entry name" value="Rhodopsin 7-helix transmembrane proteins"/>
    <property type="match status" value="1"/>
</dbReference>
<organism evidence="15 16">
    <name type="scientific">Albula goreensis</name>
    <dbReference type="NCBI Taxonomy" id="1534307"/>
    <lineage>
        <taxon>Eukaryota</taxon>
        <taxon>Metazoa</taxon>
        <taxon>Chordata</taxon>
        <taxon>Craniata</taxon>
        <taxon>Vertebrata</taxon>
        <taxon>Euteleostomi</taxon>
        <taxon>Actinopterygii</taxon>
        <taxon>Neopterygii</taxon>
        <taxon>Teleostei</taxon>
        <taxon>Albuliformes</taxon>
        <taxon>Albulidae</taxon>
        <taxon>Albula</taxon>
    </lineage>
</organism>
<comment type="subcellular location">
    <subcellularLocation>
        <location evidence="1">Cell membrane</location>
        <topology evidence="1">Multi-pass membrane protein</topology>
    </subcellularLocation>
</comment>
<evidence type="ECO:0000313" key="16">
    <source>
        <dbReference type="Proteomes" id="UP000829720"/>
    </source>
</evidence>
<dbReference type="PRINTS" id="PR01105">
    <property type="entry name" value="CXCCHMKINER6"/>
</dbReference>
<dbReference type="PANTHER" id="PTHR10489:SF664">
    <property type="entry name" value="C-C CHEMOKINE RECEPTOR TYPE 9"/>
    <property type="match status" value="1"/>
</dbReference>
<feature type="domain" description="G-protein coupled receptors family 1 profile" evidence="14">
    <location>
        <begin position="94"/>
        <end position="348"/>
    </location>
</feature>
<feature type="transmembrane region" description="Helical" evidence="13">
    <location>
        <begin position="193"/>
        <end position="211"/>
    </location>
</feature>
<evidence type="ECO:0000256" key="10">
    <source>
        <dbReference type="ARBA" id="ARBA00023224"/>
    </source>
</evidence>
<feature type="transmembrane region" description="Helical" evidence="13">
    <location>
        <begin position="243"/>
        <end position="271"/>
    </location>
</feature>
<feature type="transmembrane region" description="Helical" evidence="13">
    <location>
        <begin position="154"/>
        <end position="172"/>
    </location>
</feature>
<evidence type="ECO:0000256" key="2">
    <source>
        <dbReference type="ARBA" id="ARBA00019717"/>
    </source>
</evidence>
<evidence type="ECO:0000256" key="12">
    <source>
        <dbReference type="SAM" id="MobiDB-lite"/>
    </source>
</evidence>
<dbReference type="GO" id="GO:0016494">
    <property type="term" value="F:C-X-C chemokine receptor activity"/>
    <property type="evidence" value="ECO:0007669"/>
    <property type="project" value="InterPro"/>
</dbReference>
<keyword evidence="9" id="KW-0325">Glycoprotein</keyword>
<evidence type="ECO:0000256" key="1">
    <source>
        <dbReference type="ARBA" id="ARBA00004651"/>
    </source>
</evidence>
<keyword evidence="3" id="KW-1003">Cell membrane</keyword>
<evidence type="ECO:0000256" key="13">
    <source>
        <dbReference type="SAM" id="Phobius"/>
    </source>
</evidence>
<dbReference type="PRINTS" id="PR00657">
    <property type="entry name" value="CCCHEMOKINER"/>
</dbReference>
<dbReference type="GO" id="GO:0015026">
    <property type="term" value="F:coreceptor activity"/>
    <property type="evidence" value="ECO:0007669"/>
    <property type="project" value="InterPro"/>
</dbReference>
<dbReference type="PROSITE" id="PS00237">
    <property type="entry name" value="G_PROTEIN_RECEP_F1_1"/>
    <property type="match status" value="1"/>
</dbReference>
<dbReference type="PROSITE" id="PS50262">
    <property type="entry name" value="G_PROTEIN_RECEP_F1_2"/>
    <property type="match status" value="1"/>
</dbReference>
<feature type="transmembrane region" description="Helical" evidence="13">
    <location>
        <begin position="115"/>
        <end position="134"/>
    </location>
</feature>
<accession>A0A8T3CYX1</accession>
<proteinExistence type="inferred from homology"/>
<dbReference type="GO" id="GO:0019722">
    <property type="term" value="P:calcium-mediated signaling"/>
    <property type="evidence" value="ECO:0007669"/>
    <property type="project" value="TreeGrafter"/>
</dbReference>
<feature type="transmembrane region" description="Helical" evidence="13">
    <location>
        <begin position="283"/>
        <end position="301"/>
    </location>
</feature>
<dbReference type="InterPro" id="IPR000355">
    <property type="entry name" value="Chemokine_rcpt"/>
</dbReference>
<dbReference type="InterPro" id="IPR000276">
    <property type="entry name" value="GPCR_Rhodpsn"/>
</dbReference>
<dbReference type="GO" id="GO:0019957">
    <property type="term" value="F:C-C chemokine binding"/>
    <property type="evidence" value="ECO:0007669"/>
    <property type="project" value="TreeGrafter"/>
</dbReference>
<dbReference type="PANTHER" id="PTHR10489">
    <property type="entry name" value="CELL ADHESION MOLECULE"/>
    <property type="match status" value="1"/>
</dbReference>
<dbReference type="SUPFAM" id="SSF81321">
    <property type="entry name" value="Family A G protein-coupled receptor-like"/>
    <property type="match status" value="1"/>
</dbReference>
<dbReference type="GO" id="GO:0007204">
    <property type="term" value="P:positive regulation of cytosolic calcium ion concentration"/>
    <property type="evidence" value="ECO:0007669"/>
    <property type="project" value="TreeGrafter"/>
</dbReference>
<reference evidence="15" key="1">
    <citation type="submission" date="2021-01" db="EMBL/GenBank/DDBJ databases">
        <authorList>
            <person name="Zahm M."/>
            <person name="Roques C."/>
            <person name="Cabau C."/>
            <person name="Klopp C."/>
            <person name="Donnadieu C."/>
            <person name="Jouanno E."/>
            <person name="Lampietro C."/>
            <person name="Louis A."/>
            <person name="Herpin A."/>
            <person name="Echchiki A."/>
            <person name="Berthelot C."/>
            <person name="Parey E."/>
            <person name="Roest-Crollius H."/>
            <person name="Braasch I."/>
            <person name="Postlethwait J."/>
            <person name="Bobe J."/>
            <person name="Montfort J."/>
            <person name="Bouchez O."/>
            <person name="Begum T."/>
            <person name="Mejri S."/>
            <person name="Adams A."/>
            <person name="Chen W.-J."/>
            <person name="Guiguen Y."/>
        </authorList>
    </citation>
    <scope>NUCLEOTIDE SEQUENCE</scope>
    <source>
        <tissue evidence="15">Blood</tissue>
    </source>
</reference>
<keyword evidence="16" id="KW-1185">Reference proteome</keyword>
<dbReference type="GO" id="GO:0006955">
    <property type="term" value="P:immune response"/>
    <property type="evidence" value="ECO:0007669"/>
    <property type="project" value="TreeGrafter"/>
</dbReference>
<dbReference type="InterPro" id="IPR017452">
    <property type="entry name" value="GPCR_Rhodpsn_7TM"/>
</dbReference>
<evidence type="ECO:0000256" key="7">
    <source>
        <dbReference type="ARBA" id="ARBA00023136"/>
    </source>
</evidence>
<keyword evidence="6 11" id="KW-0297">G-protein coupled receptor</keyword>
<dbReference type="OrthoDB" id="9942559at2759"/>
<dbReference type="FunFam" id="1.20.1070.10:FF:000035">
    <property type="entry name" value="C-C chemokine receptor type 6"/>
    <property type="match status" value="1"/>
</dbReference>
<feature type="transmembrane region" description="Helical" evidence="13">
    <location>
        <begin position="336"/>
        <end position="355"/>
    </location>
</feature>
<sequence length="399" mass="45009">MEQDSTLHSREITARKASSTKLSLSPVGISQLERDKMPTVLEDFTTEPGSGNYEDYDFTSTPDPGFCEKSLVRDFRRQYEPPLYWVIFCLGAVGNLMVIWIYINIRNGFKTMTDMYLFNLALADLLFLGTLPFWASDAKSGWVFGLAMCKMVSALYKINFFSSMLLLTCISIDRYIAIVQATKAQNFKQKRLFYSKLVCVGIWAVSSLLAFPEFLFAQVKTDDYEKSTCSMVYWANQNNRTKILVLSLQIAVGFCLPFLIMIFCYSVIIHTLLQARNFQKHKALRVIFAVVAVFVLSQLPYNSLLVVSAAQAANTTITDCKVARNFDIASQVMKSLAFTHSCLNPFLYVFIGVRFRNDLLKMLRACTCIGHGKLNKLTSGVPKRPSVMSDTETTPALSL</sequence>
<dbReference type="InterPro" id="IPR002235">
    <property type="entry name" value="Chemokine_CXCR6"/>
</dbReference>
<comment type="similarity">
    <text evidence="11">Belongs to the G-protein coupled receptor 1 family.</text>
</comment>
<evidence type="ECO:0000256" key="11">
    <source>
        <dbReference type="RuleBase" id="RU000688"/>
    </source>
</evidence>
<feature type="region of interest" description="Disordered" evidence="12">
    <location>
        <begin position="1"/>
        <end position="23"/>
    </location>
</feature>
<evidence type="ECO:0000256" key="6">
    <source>
        <dbReference type="ARBA" id="ARBA00023040"/>
    </source>
</evidence>
<evidence type="ECO:0000259" key="14">
    <source>
        <dbReference type="PROSITE" id="PS50262"/>
    </source>
</evidence>
<dbReference type="GO" id="GO:0009897">
    <property type="term" value="C:external side of plasma membrane"/>
    <property type="evidence" value="ECO:0007669"/>
    <property type="project" value="TreeGrafter"/>
</dbReference>
<dbReference type="AlphaFoldDB" id="A0A8T3CYX1"/>
<name>A0A8T3CYX1_9TELE</name>
<dbReference type="GO" id="GO:0060326">
    <property type="term" value="P:cell chemotaxis"/>
    <property type="evidence" value="ECO:0007669"/>
    <property type="project" value="TreeGrafter"/>
</dbReference>
<dbReference type="EMBL" id="JAERUA010000016">
    <property type="protein sequence ID" value="KAI1888902.1"/>
    <property type="molecule type" value="Genomic_DNA"/>
</dbReference>
<comment type="caution">
    <text evidence="15">The sequence shown here is derived from an EMBL/GenBank/DDBJ whole genome shotgun (WGS) entry which is preliminary data.</text>
</comment>
<dbReference type="Proteomes" id="UP000829720">
    <property type="component" value="Unassembled WGS sequence"/>
</dbReference>
<evidence type="ECO:0000256" key="9">
    <source>
        <dbReference type="ARBA" id="ARBA00023180"/>
    </source>
</evidence>
<evidence type="ECO:0000313" key="15">
    <source>
        <dbReference type="EMBL" id="KAI1888902.1"/>
    </source>
</evidence>
<dbReference type="Pfam" id="PF00001">
    <property type="entry name" value="7tm_1"/>
    <property type="match status" value="1"/>
</dbReference>
<dbReference type="GO" id="GO:0016493">
    <property type="term" value="F:C-C chemokine receptor activity"/>
    <property type="evidence" value="ECO:0007669"/>
    <property type="project" value="TreeGrafter"/>
</dbReference>
<evidence type="ECO:0000256" key="4">
    <source>
        <dbReference type="ARBA" id="ARBA00022692"/>
    </source>
</evidence>
<protein>
    <recommendedName>
        <fullName evidence="2">C-X-C chemokine receptor type 6</fullName>
    </recommendedName>
</protein>
<keyword evidence="8 11" id="KW-0675">Receptor</keyword>
<feature type="compositionally biased region" description="Basic and acidic residues" evidence="12">
    <location>
        <begin position="1"/>
        <end position="14"/>
    </location>
</feature>
<dbReference type="PRINTS" id="PR00237">
    <property type="entry name" value="GPCRRHODOPSN"/>
</dbReference>
<keyword evidence="4 11" id="KW-0812">Transmembrane</keyword>
<evidence type="ECO:0000256" key="8">
    <source>
        <dbReference type="ARBA" id="ARBA00023170"/>
    </source>
</evidence>
<evidence type="ECO:0000256" key="5">
    <source>
        <dbReference type="ARBA" id="ARBA00022989"/>
    </source>
</evidence>
<feature type="transmembrane region" description="Helical" evidence="13">
    <location>
        <begin position="83"/>
        <end position="103"/>
    </location>
</feature>
<keyword evidence="7 13" id="KW-0472">Membrane</keyword>
<dbReference type="InterPro" id="IPR050119">
    <property type="entry name" value="CCR1-9-like"/>
</dbReference>
<dbReference type="GO" id="GO:0006954">
    <property type="term" value="P:inflammatory response"/>
    <property type="evidence" value="ECO:0007669"/>
    <property type="project" value="InterPro"/>
</dbReference>
<gene>
    <name evidence="15" type="ORF">AGOR_G00173540</name>
</gene>
<keyword evidence="10 11" id="KW-0807">Transducer</keyword>
<keyword evidence="5 13" id="KW-1133">Transmembrane helix</keyword>
<evidence type="ECO:0000256" key="3">
    <source>
        <dbReference type="ARBA" id="ARBA00022475"/>
    </source>
</evidence>